<name>A0A0F7ZKA9_9HYPO</name>
<comment type="pathway">
    <text evidence="2">Cell wall biogenesis; peptidoglycan biosynthesis.</text>
</comment>
<dbReference type="InterPro" id="IPR036968">
    <property type="entry name" value="Enolpyruvate_Tfrase_sf"/>
</dbReference>
<keyword evidence="7" id="KW-0573">Peptidoglycan synthesis</keyword>
<evidence type="ECO:0000256" key="3">
    <source>
        <dbReference type="ARBA" id="ARBA00022490"/>
    </source>
</evidence>
<accession>A0A0F7ZKA9</accession>
<dbReference type="AlphaFoldDB" id="A0A0F7ZKA9"/>
<evidence type="ECO:0000256" key="5">
    <source>
        <dbReference type="ARBA" id="ARBA00022679"/>
    </source>
</evidence>
<keyword evidence="6" id="KW-0133">Cell shape</keyword>
<dbReference type="InterPro" id="IPR001986">
    <property type="entry name" value="Enolpyruvate_Tfrase_dom"/>
</dbReference>
<evidence type="ECO:0000256" key="13">
    <source>
        <dbReference type="ARBA" id="ARBA00042443"/>
    </source>
</evidence>
<dbReference type="InterPro" id="IPR013792">
    <property type="entry name" value="RNA3'P_cycl/enolpyr_Trfase_a/b"/>
</dbReference>
<dbReference type="GO" id="GO:0008760">
    <property type="term" value="F:UDP-N-acetylglucosamine 1-carboxyvinyltransferase activity"/>
    <property type="evidence" value="ECO:0007669"/>
    <property type="project" value="UniProtKB-EC"/>
</dbReference>
<keyword evidence="9" id="KW-0961">Cell wall biogenesis/degradation</keyword>
<evidence type="ECO:0000256" key="9">
    <source>
        <dbReference type="ARBA" id="ARBA00023316"/>
    </source>
</evidence>
<evidence type="ECO:0000259" key="16">
    <source>
        <dbReference type="Pfam" id="PF00275"/>
    </source>
</evidence>
<evidence type="ECO:0000313" key="17">
    <source>
        <dbReference type="EMBL" id="KJZ75106.1"/>
    </source>
</evidence>
<evidence type="ECO:0000256" key="2">
    <source>
        <dbReference type="ARBA" id="ARBA00004752"/>
    </source>
</evidence>
<evidence type="ECO:0000256" key="15">
    <source>
        <dbReference type="ARBA" id="ARBA00047527"/>
    </source>
</evidence>
<dbReference type="GO" id="GO:0071555">
    <property type="term" value="P:cell wall organization"/>
    <property type="evidence" value="ECO:0007669"/>
    <property type="project" value="UniProtKB-KW"/>
</dbReference>
<evidence type="ECO:0000256" key="12">
    <source>
        <dbReference type="ARBA" id="ARBA00039754"/>
    </source>
</evidence>
<comment type="similarity">
    <text evidence="10">Belongs to the EPSP synthase family. MurA subfamily.</text>
</comment>
<dbReference type="EMBL" id="KQ030520">
    <property type="protein sequence ID" value="KJZ75106.1"/>
    <property type="molecule type" value="Genomic_DNA"/>
</dbReference>
<keyword evidence="8" id="KW-0131">Cell cycle</keyword>
<proteinExistence type="inferred from homology"/>
<dbReference type="Proteomes" id="UP000054481">
    <property type="component" value="Unassembled WGS sequence"/>
</dbReference>
<dbReference type="SUPFAM" id="SSF55205">
    <property type="entry name" value="EPT/RTPC-like"/>
    <property type="match status" value="1"/>
</dbReference>
<keyword evidence="18" id="KW-1185">Reference proteome</keyword>
<dbReference type="GO" id="GO:0051301">
    <property type="term" value="P:cell division"/>
    <property type="evidence" value="ECO:0007669"/>
    <property type="project" value="UniProtKB-KW"/>
</dbReference>
<evidence type="ECO:0000313" key="18">
    <source>
        <dbReference type="Proteomes" id="UP000054481"/>
    </source>
</evidence>
<dbReference type="PANTHER" id="PTHR43783">
    <property type="entry name" value="UDP-N-ACETYLGLUCOSAMINE 1-CARBOXYVINYLTRANSFERASE"/>
    <property type="match status" value="1"/>
</dbReference>
<comment type="subcellular location">
    <subcellularLocation>
        <location evidence="1">Cytoplasm</location>
    </subcellularLocation>
</comment>
<gene>
    <name evidence="17" type="ORF">HIM_05592</name>
</gene>
<evidence type="ECO:0000256" key="10">
    <source>
        <dbReference type="ARBA" id="ARBA00038367"/>
    </source>
</evidence>
<dbReference type="Pfam" id="PF00275">
    <property type="entry name" value="EPSP_synthase"/>
    <property type="match status" value="1"/>
</dbReference>
<evidence type="ECO:0000256" key="11">
    <source>
        <dbReference type="ARBA" id="ARBA00039108"/>
    </source>
</evidence>
<feature type="domain" description="Enolpyruvate transferase" evidence="16">
    <location>
        <begin position="2"/>
        <end position="117"/>
    </location>
</feature>
<keyword evidence="4" id="KW-0132">Cell division</keyword>
<comment type="catalytic activity">
    <reaction evidence="15">
        <text>phosphoenolpyruvate + UDP-N-acetyl-alpha-D-glucosamine = UDP-N-acetyl-3-O-(1-carboxyvinyl)-alpha-D-glucosamine + phosphate</text>
        <dbReference type="Rhea" id="RHEA:18681"/>
        <dbReference type="ChEBI" id="CHEBI:43474"/>
        <dbReference type="ChEBI" id="CHEBI:57705"/>
        <dbReference type="ChEBI" id="CHEBI:58702"/>
        <dbReference type="ChEBI" id="CHEBI:68483"/>
        <dbReference type="EC" id="2.5.1.7"/>
    </reaction>
</comment>
<organism evidence="17 18">
    <name type="scientific">Hirsutella minnesotensis 3608</name>
    <dbReference type="NCBI Taxonomy" id="1043627"/>
    <lineage>
        <taxon>Eukaryota</taxon>
        <taxon>Fungi</taxon>
        <taxon>Dikarya</taxon>
        <taxon>Ascomycota</taxon>
        <taxon>Pezizomycotina</taxon>
        <taxon>Sordariomycetes</taxon>
        <taxon>Hypocreomycetidae</taxon>
        <taxon>Hypocreales</taxon>
        <taxon>Ophiocordycipitaceae</taxon>
        <taxon>Hirsutella</taxon>
    </lineage>
</organism>
<reference evidence="17 18" key="1">
    <citation type="journal article" date="2014" name="Genome Biol. Evol.">
        <title>Comparative genomics and transcriptomics analyses reveal divergent lifestyle features of nematode endoparasitic fungus Hirsutella minnesotensis.</title>
        <authorList>
            <person name="Lai Y."/>
            <person name="Liu K."/>
            <person name="Zhang X."/>
            <person name="Zhang X."/>
            <person name="Li K."/>
            <person name="Wang N."/>
            <person name="Shu C."/>
            <person name="Wu Y."/>
            <person name="Wang C."/>
            <person name="Bushley K.E."/>
            <person name="Xiang M."/>
            <person name="Liu X."/>
        </authorList>
    </citation>
    <scope>NUCLEOTIDE SEQUENCE [LARGE SCALE GENOMIC DNA]</scope>
    <source>
        <strain evidence="17 18">3608</strain>
    </source>
</reference>
<dbReference type="OrthoDB" id="5220423at2759"/>
<dbReference type="GO" id="GO:0005737">
    <property type="term" value="C:cytoplasm"/>
    <property type="evidence" value="ECO:0007669"/>
    <property type="project" value="UniProtKB-SubCell"/>
</dbReference>
<dbReference type="EC" id="2.5.1.7" evidence="11"/>
<evidence type="ECO:0000256" key="14">
    <source>
        <dbReference type="ARBA" id="ARBA00042842"/>
    </source>
</evidence>
<keyword evidence="3" id="KW-0963">Cytoplasm</keyword>
<evidence type="ECO:0000256" key="7">
    <source>
        <dbReference type="ARBA" id="ARBA00022984"/>
    </source>
</evidence>
<sequence length="133" mass="13732">MAVNIQTGPYPLFPTDLQPQLMAFLSMAQGTSLILETMFETRFGQAQGLVSMGADVCIHGKVAVVSGVTGLSGATVAATDLRAGASLVIAAVAAKGVTVIQDAKYVDRGYYSLVSKLKAVGVAISRIQAPSRS</sequence>
<evidence type="ECO:0000256" key="6">
    <source>
        <dbReference type="ARBA" id="ARBA00022960"/>
    </source>
</evidence>
<dbReference type="PANTHER" id="PTHR43783:SF1">
    <property type="entry name" value="UDP-N-ACETYLGLUCOSAMINE 1-CARBOXYVINYLTRANSFERASE"/>
    <property type="match status" value="1"/>
</dbReference>
<protein>
    <recommendedName>
        <fullName evidence="12">UDP-N-acetylglucosamine 1-carboxyvinyltransferase</fullName>
        <ecNumber evidence="11">2.5.1.7</ecNumber>
    </recommendedName>
    <alternativeName>
        <fullName evidence="13">Enoylpyruvate transferase</fullName>
    </alternativeName>
    <alternativeName>
        <fullName evidence="14">UDP-N-acetylglucosamine enolpyruvyl transferase</fullName>
    </alternativeName>
</protein>
<evidence type="ECO:0000256" key="8">
    <source>
        <dbReference type="ARBA" id="ARBA00023306"/>
    </source>
</evidence>
<dbReference type="InterPro" id="IPR050068">
    <property type="entry name" value="MurA_subfamily"/>
</dbReference>
<dbReference type="Gene3D" id="3.65.10.10">
    <property type="entry name" value="Enolpyruvate transferase domain"/>
    <property type="match status" value="1"/>
</dbReference>
<keyword evidence="5" id="KW-0808">Transferase</keyword>
<evidence type="ECO:0000256" key="1">
    <source>
        <dbReference type="ARBA" id="ARBA00004496"/>
    </source>
</evidence>
<dbReference type="GO" id="GO:0008360">
    <property type="term" value="P:regulation of cell shape"/>
    <property type="evidence" value="ECO:0007669"/>
    <property type="project" value="UniProtKB-KW"/>
</dbReference>
<evidence type="ECO:0000256" key="4">
    <source>
        <dbReference type="ARBA" id="ARBA00022618"/>
    </source>
</evidence>